<organism evidence="1 2">
    <name type="scientific">Effrenium voratum</name>
    <dbReference type="NCBI Taxonomy" id="2562239"/>
    <lineage>
        <taxon>Eukaryota</taxon>
        <taxon>Sar</taxon>
        <taxon>Alveolata</taxon>
        <taxon>Dinophyceae</taxon>
        <taxon>Suessiales</taxon>
        <taxon>Symbiodiniaceae</taxon>
        <taxon>Effrenium</taxon>
    </lineage>
</organism>
<protein>
    <submittedName>
        <fullName evidence="1">Uncharacterized protein</fullName>
    </submittedName>
</protein>
<sequence length="954" mass="104379">MSGAELREECNRAQAVIKLAESLKDHPCQWALEQFGDTGAAARSEILSIFMKYLPDEPVASSPSHTALTSFVLTRTEMNVLGKVVGVVCPTCYVKLRYGICASEAVVDWPRLPQWMNCLKDIVTEPRGYDNREFIKITLHPGDKGQGQFAYLAGKGFSRISALLFAVMKGAGAVEDTGSHESLDASRMQVLASDVSSKGYPARSWRCIFPAKFCEVLAVSFSGEVSRQVFRFLQSARQVYTSVEAVESSRERLYEATLQSQMLQEDCPGKDVMDNLTLMQQLLASVLEEYDGNSAYKLSAVQRDAIMNCILHSSPAFLRSVSRLLDIAPEKANPYRLKVLQTKRWIIGGSSGRANDHSIWGQMLVMDSEKQKILAEVVNHEVLRNLKAGRQKNLTLDEWAEFCDYSSGRGRSHLAKKRLDLNAINEQQQESQFKADMLSLNADLCKYCLHVQEQQSNSKAQKIALAAWVRNQVHSARTQVIEPFMQNMCTIKGCETGASQVQAWSRFLRCGPDSSTNGVVLKIFYCGCNKFGRMSDDAVSNMFDVVQQAAAQDPTNFAAIIVPTTVVPKKRLTGDRAERARLELKAENKGFIPILVSLRMSEVSFHGNDSRQVCYDAYVLIPESGEDSNPFTSSFLLRRKATMKEADWMSPSDYVLTAAQPGAPSSPGNLSLEKRAAHLLAGESVPMALFQALLHTSDSSPKPILTKRSDAVAVFNFCPHDGGLELGCLKANNKGPSSWRVCSLGLDLLSAQACQGGVLQTAAGLPDAEAKRFSDPPMPELTLMTVSTEGKAVVPSQIRKKWSSDPVYGPEWLAELRKCDELATGNVETTAAAMAAASSGSGSAATTVVTAEETGAAGELPAEWEAQPASLLDGRTTHTCATEIKGLNLVMGLGDLKVYLQAQESLTVKAKEKALFKMGAADWYKPPKSTRLLASDNEKHLYVFELNSDTALAS</sequence>
<evidence type="ECO:0000313" key="1">
    <source>
        <dbReference type="EMBL" id="CAJ1379393.1"/>
    </source>
</evidence>
<accession>A0AA36I1N0</accession>
<gene>
    <name evidence="1" type="ORF">EVOR1521_LOCUS7647</name>
</gene>
<proteinExistence type="predicted"/>
<dbReference type="EMBL" id="CAUJNA010000624">
    <property type="protein sequence ID" value="CAJ1379393.1"/>
    <property type="molecule type" value="Genomic_DNA"/>
</dbReference>
<keyword evidence="2" id="KW-1185">Reference proteome</keyword>
<dbReference type="AlphaFoldDB" id="A0AA36I1N0"/>
<name>A0AA36I1N0_9DINO</name>
<reference evidence="1" key="1">
    <citation type="submission" date="2023-08" db="EMBL/GenBank/DDBJ databases">
        <authorList>
            <person name="Chen Y."/>
            <person name="Shah S."/>
            <person name="Dougan E. K."/>
            <person name="Thang M."/>
            <person name="Chan C."/>
        </authorList>
    </citation>
    <scope>NUCLEOTIDE SEQUENCE</scope>
</reference>
<evidence type="ECO:0000313" key="2">
    <source>
        <dbReference type="Proteomes" id="UP001178507"/>
    </source>
</evidence>
<comment type="caution">
    <text evidence="1">The sequence shown here is derived from an EMBL/GenBank/DDBJ whole genome shotgun (WGS) entry which is preliminary data.</text>
</comment>
<dbReference type="Proteomes" id="UP001178507">
    <property type="component" value="Unassembled WGS sequence"/>
</dbReference>